<sequence length="180" mass="19494">MNERLKVDQSNIGTSGVNGPSVLKGCVEKWIRGPSGLKSIHWEGNDPIIVEKNTILPSTCHRVVSIEEGSGKNEPAQGMHGPCKTKGSTTIKNKALSMKEIIKWGINLLSLSKELDDSNKALDLEDELEIPMKVATVGRVNLGLENLMEDPIGKDSIHQDKVVKQGGGETPIADRMSMGQ</sequence>
<proteinExistence type="predicted"/>
<feature type="region of interest" description="Disordered" evidence="1">
    <location>
        <begin position="69"/>
        <end position="88"/>
    </location>
</feature>
<accession>A0A2P5YTR3</accession>
<gene>
    <name evidence="2" type="ORF">GOBAR_AA01582</name>
</gene>
<dbReference type="AlphaFoldDB" id="A0A2P5YTR3"/>
<dbReference type="EMBL" id="KZ662797">
    <property type="protein sequence ID" value="PPS18990.1"/>
    <property type="molecule type" value="Genomic_DNA"/>
</dbReference>
<name>A0A2P5YTR3_GOSBA</name>
<reference evidence="2 3" key="1">
    <citation type="submission" date="2015-01" db="EMBL/GenBank/DDBJ databases">
        <title>Genome of allotetraploid Gossypium barbadense reveals genomic plasticity and fiber elongation in cotton evolution.</title>
        <authorList>
            <person name="Chen X."/>
            <person name="Liu X."/>
            <person name="Zhao B."/>
            <person name="Zheng H."/>
            <person name="Hu Y."/>
            <person name="Lu G."/>
            <person name="Yang C."/>
            <person name="Chen J."/>
            <person name="Shan C."/>
            <person name="Zhang L."/>
            <person name="Zhou Y."/>
            <person name="Wang L."/>
            <person name="Guo W."/>
            <person name="Bai Y."/>
            <person name="Ruan J."/>
            <person name="Shangguan X."/>
            <person name="Mao Y."/>
            <person name="Jiang J."/>
            <person name="Zhu Y."/>
            <person name="Lei J."/>
            <person name="Kang H."/>
            <person name="Chen S."/>
            <person name="He X."/>
            <person name="Wang R."/>
            <person name="Wang Y."/>
            <person name="Chen J."/>
            <person name="Wang L."/>
            <person name="Yu S."/>
            <person name="Wang B."/>
            <person name="Wei J."/>
            <person name="Song S."/>
            <person name="Lu X."/>
            <person name="Gao Z."/>
            <person name="Gu W."/>
            <person name="Deng X."/>
            <person name="Ma D."/>
            <person name="Wang S."/>
            <person name="Liang W."/>
            <person name="Fang L."/>
            <person name="Cai C."/>
            <person name="Zhu X."/>
            <person name="Zhou B."/>
            <person name="Zhang Y."/>
            <person name="Chen Z."/>
            <person name="Xu S."/>
            <person name="Zhu R."/>
            <person name="Wang S."/>
            <person name="Zhang T."/>
            <person name="Zhao G."/>
        </authorList>
    </citation>
    <scope>NUCLEOTIDE SEQUENCE [LARGE SCALE GENOMIC DNA]</scope>
    <source>
        <strain evidence="3">cv. Xinhai21</strain>
        <tissue evidence="2">Leaf</tissue>
    </source>
</reference>
<evidence type="ECO:0000313" key="2">
    <source>
        <dbReference type="EMBL" id="PPS18990.1"/>
    </source>
</evidence>
<evidence type="ECO:0000313" key="3">
    <source>
        <dbReference type="Proteomes" id="UP000239757"/>
    </source>
</evidence>
<organism evidence="2 3">
    <name type="scientific">Gossypium barbadense</name>
    <name type="common">Sea Island cotton</name>
    <name type="synonym">Hibiscus barbadensis</name>
    <dbReference type="NCBI Taxonomy" id="3634"/>
    <lineage>
        <taxon>Eukaryota</taxon>
        <taxon>Viridiplantae</taxon>
        <taxon>Streptophyta</taxon>
        <taxon>Embryophyta</taxon>
        <taxon>Tracheophyta</taxon>
        <taxon>Spermatophyta</taxon>
        <taxon>Magnoliopsida</taxon>
        <taxon>eudicotyledons</taxon>
        <taxon>Gunneridae</taxon>
        <taxon>Pentapetalae</taxon>
        <taxon>rosids</taxon>
        <taxon>malvids</taxon>
        <taxon>Malvales</taxon>
        <taxon>Malvaceae</taxon>
        <taxon>Malvoideae</taxon>
        <taxon>Gossypium</taxon>
    </lineage>
</organism>
<protein>
    <submittedName>
        <fullName evidence="2">Uncharacterized protein</fullName>
    </submittedName>
</protein>
<evidence type="ECO:0000256" key="1">
    <source>
        <dbReference type="SAM" id="MobiDB-lite"/>
    </source>
</evidence>
<dbReference type="Proteomes" id="UP000239757">
    <property type="component" value="Unassembled WGS sequence"/>
</dbReference>